<dbReference type="EMBL" id="BMUE01000002">
    <property type="protein sequence ID" value="GGW37689.1"/>
    <property type="molecule type" value="Genomic_DNA"/>
</dbReference>
<protein>
    <recommendedName>
        <fullName evidence="4">Secreted protein</fullName>
    </recommendedName>
</protein>
<keyword evidence="1" id="KW-0732">Signal</keyword>
<evidence type="ECO:0000313" key="2">
    <source>
        <dbReference type="EMBL" id="GGW37689.1"/>
    </source>
</evidence>
<gene>
    <name evidence="2" type="ORF">GCM10010503_12150</name>
</gene>
<sequence length="112" mass="11481">MFTSQKIAVVSGLVGGLAAFGLGVGQAYANGPSGDCERTESGVVCVHKSETHSDKDGVHIVQQAQNCSTVDRPQADPDGRLLGDGNASTGSVVDCSNEAQLPKGFKKPAFGF</sequence>
<evidence type="ECO:0000256" key="1">
    <source>
        <dbReference type="SAM" id="SignalP"/>
    </source>
</evidence>
<comment type="caution">
    <text evidence="2">The sequence shown here is derived from an EMBL/GenBank/DDBJ whole genome shotgun (WGS) entry which is preliminary data.</text>
</comment>
<keyword evidence="3" id="KW-1185">Reference proteome</keyword>
<dbReference type="Proteomes" id="UP000620224">
    <property type="component" value="Unassembled WGS sequence"/>
</dbReference>
<feature type="chain" id="PRO_5038406332" description="Secreted protein" evidence="1">
    <location>
        <begin position="30"/>
        <end position="112"/>
    </location>
</feature>
<proteinExistence type="predicted"/>
<organism evidence="2 3">
    <name type="scientific">Streptomyces lucensis JCM 4490</name>
    <dbReference type="NCBI Taxonomy" id="1306176"/>
    <lineage>
        <taxon>Bacteria</taxon>
        <taxon>Bacillati</taxon>
        <taxon>Actinomycetota</taxon>
        <taxon>Actinomycetes</taxon>
        <taxon>Kitasatosporales</taxon>
        <taxon>Streptomycetaceae</taxon>
        <taxon>Streptomyces</taxon>
    </lineage>
</organism>
<feature type="signal peptide" evidence="1">
    <location>
        <begin position="1"/>
        <end position="29"/>
    </location>
</feature>
<accession>A0A918IY43</accession>
<dbReference type="AlphaFoldDB" id="A0A918IY43"/>
<reference evidence="2" key="1">
    <citation type="journal article" date="2014" name="Int. J. Syst. Evol. Microbiol.">
        <title>Complete genome sequence of Corynebacterium casei LMG S-19264T (=DSM 44701T), isolated from a smear-ripened cheese.</title>
        <authorList>
            <consortium name="US DOE Joint Genome Institute (JGI-PGF)"/>
            <person name="Walter F."/>
            <person name="Albersmeier A."/>
            <person name="Kalinowski J."/>
            <person name="Ruckert C."/>
        </authorList>
    </citation>
    <scope>NUCLEOTIDE SEQUENCE</scope>
    <source>
        <strain evidence="2">JCM 4490</strain>
    </source>
</reference>
<name>A0A918IY43_9ACTN</name>
<reference evidence="2" key="2">
    <citation type="submission" date="2020-09" db="EMBL/GenBank/DDBJ databases">
        <authorList>
            <person name="Sun Q."/>
            <person name="Ohkuma M."/>
        </authorList>
    </citation>
    <scope>NUCLEOTIDE SEQUENCE</scope>
    <source>
        <strain evidence="2">JCM 4490</strain>
    </source>
</reference>
<dbReference type="RefSeq" id="WP_190013692.1">
    <property type="nucleotide sequence ID" value="NZ_BMUE01000002.1"/>
</dbReference>
<evidence type="ECO:0008006" key="4">
    <source>
        <dbReference type="Google" id="ProtNLM"/>
    </source>
</evidence>
<evidence type="ECO:0000313" key="3">
    <source>
        <dbReference type="Proteomes" id="UP000620224"/>
    </source>
</evidence>